<dbReference type="PANTHER" id="PTHR48448:SF1">
    <property type="entry name" value="MUTL PROTEIN ISOFORM 1"/>
    <property type="match status" value="1"/>
</dbReference>
<keyword evidence="3" id="KW-1185">Reference proteome</keyword>
<dbReference type="AlphaFoldDB" id="A0A7J0E4B6"/>
<evidence type="ECO:0000313" key="2">
    <source>
        <dbReference type="EMBL" id="GFY81343.1"/>
    </source>
</evidence>
<evidence type="ECO:0000256" key="1">
    <source>
        <dbReference type="SAM" id="MobiDB-lite"/>
    </source>
</evidence>
<dbReference type="OrthoDB" id="10252754at2759"/>
<accession>A0A7J0E4B6</accession>
<reference evidence="2 3" key="1">
    <citation type="submission" date="2019-07" db="EMBL/GenBank/DDBJ databases">
        <title>De Novo Assembly of kiwifruit Actinidia rufa.</title>
        <authorList>
            <person name="Sugita-Konishi S."/>
            <person name="Sato K."/>
            <person name="Mori E."/>
            <person name="Abe Y."/>
            <person name="Kisaki G."/>
            <person name="Hamano K."/>
            <person name="Suezawa K."/>
            <person name="Otani M."/>
            <person name="Fukuda T."/>
            <person name="Manabe T."/>
            <person name="Gomi K."/>
            <person name="Tabuchi M."/>
            <person name="Akimitsu K."/>
            <person name="Kataoka I."/>
        </authorList>
    </citation>
    <scope>NUCLEOTIDE SEQUENCE [LARGE SCALE GENOMIC DNA]</scope>
    <source>
        <strain evidence="3">cv. Fuchu</strain>
    </source>
</reference>
<sequence>MRAMERHPPQEPRAAEDDIGDGHQRVACGRRRSPVIGKGSRQDGYIQDLLLNPPAYAIASTIQAICRLMSNVKCSIPEFSCCISSGKLVKLLELREANHIEFCKIKCVLDEILQMYRNSELRETLKLLMDPTWVATGLKIDFEKLVSECEQASCRIGEMIFLEGERDQKISSYPHIPSEFFEDMESSWKGRIKRIHLEEAFIEVEKAAELLSVAVSFRDLIFLMICRYCFCTRVCVLDFSC</sequence>
<gene>
    <name evidence="2" type="ORF">Acr_01g0011520</name>
</gene>
<proteinExistence type="predicted"/>
<protein>
    <submittedName>
        <fullName evidence="2">MUTL protein homolog 1</fullName>
    </submittedName>
</protein>
<name>A0A7J0E4B6_9ERIC</name>
<comment type="caution">
    <text evidence="2">The sequence shown here is derived from an EMBL/GenBank/DDBJ whole genome shotgun (WGS) entry which is preliminary data.</text>
</comment>
<dbReference type="Proteomes" id="UP000585474">
    <property type="component" value="Unassembled WGS sequence"/>
</dbReference>
<dbReference type="InterPro" id="IPR053276">
    <property type="entry name" value="MtDNA_mismatch_repair_MutS"/>
</dbReference>
<organism evidence="2 3">
    <name type="scientific">Actinidia rufa</name>
    <dbReference type="NCBI Taxonomy" id="165716"/>
    <lineage>
        <taxon>Eukaryota</taxon>
        <taxon>Viridiplantae</taxon>
        <taxon>Streptophyta</taxon>
        <taxon>Embryophyta</taxon>
        <taxon>Tracheophyta</taxon>
        <taxon>Spermatophyta</taxon>
        <taxon>Magnoliopsida</taxon>
        <taxon>eudicotyledons</taxon>
        <taxon>Gunneridae</taxon>
        <taxon>Pentapetalae</taxon>
        <taxon>asterids</taxon>
        <taxon>Ericales</taxon>
        <taxon>Actinidiaceae</taxon>
        <taxon>Actinidia</taxon>
    </lineage>
</organism>
<feature type="region of interest" description="Disordered" evidence="1">
    <location>
        <begin position="1"/>
        <end position="21"/>
    </location>
</feature>
<evidence type="ECO:0000313" key="3">
    <source>
        <dbReference type="Proteomes" id="UP000585474"/>
    </source>
</evidence>
<dbReference type="PANTHER" id="PTHR48448">
    <property type="entry name" value="MUTL PROTEIN ISOFORM 1"/>
    <property type="match status" value="1"/>
</dbReference>
<dbReference type="EMBL" id="BJWL01000001">
    <property type="protein sequence ID" value="GFY81343.1"/>
    <property type="molecule type" value="Genomic_DNA"/>
</dbReference>